<comment type="caution">
    <text evidence="2">The sequence shown here is derived from an EMBL/GenBank/DDBJ whole genome shotgun (WGS) entry which is preliminary data.</text>
</comment>
<organism evidence="2">
    <name type="scientific">marine sediment metagenome</name>
    <dbReference type="NCBI Taxonomy" id="412755"/>
    <lineage>
        <taxon>unclassified sequences</taxon>
        <taxon>metagenomes</taxon>
        <taxon>ecological metagenomes</taxon>
    </lineage>
</organism>
<dbReference type="PROSITE" id="PS51257">
    <property type="entry name" value="PROKAR_LIPOPROTEIN"/>
    <property type="match status" value="1"/>
</dbReference>
<proteinExistence type="predicted"/>
<dbReference type="AlphaFoldDB" id="A0A0F9WS22"/>
<feature type="region of interest" description="Disordered" evidence="1">
    <location>
        <begin position="26"/>
        <end position="56"/>
    </location>
</feature>
<reference evidence="2" key="1">
    <citation type="journal article" date="2015" name="Nature">
        <title>Complex archaea that bridge the gap between prokaryotes and eukaryotes.</title>
        <authorList>
            <person name="Spang A."/>
            <person name="Saw J.H."/>
            <person name="Jorgensen S.L."/>
            <person name="Zaremba-Niedzwiedzka K."/>
            <person name="Martijn J."/>
            <person name="Lind A.E."/>
            <person name="van Eijk R."/>
            <person name="Schleper C."/>
            <person name="Guy L."/>
            <person name="Ettema T.J."/>
        </authorList>
    </citation>
    <scope>NUCLEOTIDE SEQUENCE</scope>
</reference>
<gene>
    <name evidence="2" type="ORF">LCGC14_0318400</name>
</gene>
<dbReference type="EMBL" id="LAZR01000213">
    <property type="protein sequence ID" value="KKN81578.1"/>
    <property type="molecule type" value="Genomic_DNA"/>
</dbReference>
<name>A0A0F9WS22_9ZZZZ</name>
<evidence type="ECO:0000256" key="1">
    <source>
        <dbReference type="SAM" id="MobiDB-lite"/>
    </source>
</evidence>
<feature type="compositionally biased region" description="Pro residues" evidence="1">
    <location>
        <begin position="38"/>
        <end position="52"/>
    </location>
</feature>
<evidence type="ECO:0000313" key="2">
    <source>
        <dbReference type="EMBL" id="KKN81578.1"/>
    </source>
</evidence>
<sequence>MRMKTLTMLIGFVLLTGCEKYPLAHPPWDSHSHQKPSAPGPAPEPEPTPEPGTPAFTCGGDITVAQSATSPVYIIPGWATNIQGGTEFIVNVTVPMFDNWPSVDIDSGDLIWVQNGYDPWLHAADPSVTVILIDSQGNESDPCVFSITVE</sequence>
<accession>A0A0F9WS22</accession>
<protein>
    <submittedName>
        <fullName evidence="2">Uncharacterized protein</fullName>
    </submittedName>
</protein>